<keyword evidence="2" id="KW-1185">Reference proteome</keyword>
<accession>A0A6B3LEC1</accession>
<dbReference type="RefSeq" id="WP_164365093.1">
    <property type="nucleotide sequence ID" value="NZ_CP066776.1"/>
</dbReference>
<dbReference type="EMBL" id="CP066776">
    <property type="protein sequence ID" value="QQL44441.1"/>
    <property type="molecule type" value="Genomic_DNA"/>
</dbReference>
<reference evidence="1 2" key="1">
    <citation type="submission" date="2020-12" db="EMBL/GenBank/DDBJ databases">
        <title>Sulforoseuscoccus oceanibium gen. nov., sp. nov., a representative of the phylum Verrucomicrobia with special cytoplasmic membrane, and proposal of Sulforoseuscoccusaceae fam. nov.</title>
        <authorList>
            <person name="Xi F."/>
        </authorList>
    </citation>
    <scope>NUCLEOTIDE SEQUENCE [LARGE SCALE GENOMIC DNA]</scope>
    <source>
        <strain evidence="1 2">T37</strain>
    </source>
</reference>
<dbReference type="Proteomes" id="UP000475117">
    <property type="component" value="Chromosome"/>
</dbReference>
<dbReference type="KEGG" id="soa:G3M56_011170"/>
<evidence type="ECO:0000313" key="2">
    <source>
        <dbReference type="Proteomes" id="UP000475117"/>
    </source>
</evidence>
<dbReference type="AlphaFoldDB" id="A0A6B3LEC1"/>
<sequence length="183" mass="20362">MKPRFLSLRSCALGALTLATTLATPLHAQEAAPEETDLKSRIWGYTSPAGTYEVRVDHISSISKTEYLIEGNIMVYEVTIDTIGQTTARFYYGEPWTPKTSVGAVENATNRARDIGNTLNQRAGQVSGQVDRLVIKNYGPPNTTHAKTIEFKVANRSELNQVYQAARNSWIKGRGRNMRVKDE</sequence>
<proteinExistence type="predicted"/>
<gene>
    <name evidence="1" type="ORF">G3M56_011170</name>
</gene>
<evidence type="ECO:0000313" key="1">
    <source>
        <dbReference type="EMBL" id="QQL44441.1"/>
    </source>
</evidence>
<name>A0A6B3LEC1_9BACT</name>
<organism evidence="1 2">
    <name type="scientific">Sulfuriroseicoccus oceanibius</name>
    <dbReference type="NCBI Taxonomy" id="2707525"/>
    <lineage>
        <taxon>Bacteria</taxon>
        <taxon>Pseudomonadati</taxon>
        <taxon>Verrucomicrobiota</taxon>
        <taxon>Verrucomicrobiia</taxon>
        <taxon>Verrucomicrobiales</taxon>
        <taxon>Verrucomicrobiaceae</taxon>
        <taxon>Sulfuriroseicoccus</taxon>
    </lineage>
</organism>
<protein>
    <submittedName>
        <fullName evidence="1">Uncharacterized protein</fullName>
    </submittedName>
</protein>